<dbReference type="Proteomes" id="UP001196413">
    <property type="component" value="Unassembled WGS sequence"/>
</dbReference>
<feature type="region of interest" description="Disordered" evidence="1">
    <location>
        <begin position="64"/>
        <end position="131"/>
    </location>
</feature>
<feature type="compositionally biased region" description="Basic residues" evidence="1">
    <location>
        <begin position="79"/>
        <end position="88"/>
    </location>
</feature>
<evidence type="ECO:0000313" key="3">
    <source>
        <dbReference type="Proteomes" id="UP001196413"/>
    </source>
</evidence>
<dbReference type="AlphaFoldDB" id="A0AAD5R7C1"/>
<dbReference type="EMBL" id="JAHQIW010006916">
    <property type="protein sequence ID" value="KAJ1371128.1"/>
    <property type="molecule type" value="Genomic_DNA"/>
</dbReference>
<gene>
    <name evidence="2" type="ORF">KIN20_033015</name>
</gene>
<proteinExistence type="predicted"/>
<feature type="compositionally biased region" description="Basic and acidic residues" evidence="1">
    <location>
        <begin position="89"/>
        <end position="105"/>
    </location>
</feature>
<accession>A0AAD5R7C1</accession>
<comment type="caution">
    <text evidence="2">The sequence shown here is derived from an EMBL/GenBank/DDBJ whole genome shotgun (WGS) entry which is preliminary data.</text>
</comment>
<reference evidence="2" key="1">
    <citation type="submission" date="2021-06" db="EMBL/GenBank/DDBJ databases">
        <title>Parelaphostrongylus tenuis whole genome reference sequence.</title>
        <authorList>
            <person name="Garwood T.J."/>
            <person name="Larsen P.A."/>
            <person name="Fountain-Jones N.M."/>
            <person name="Garbe J.R."/>
            <person name="Macchietto M.G."/>
            <person name="Kania S.A."/>
            <person name="Gerhold R.W."/>
            <person name="Richards J.E."/>
            <person name="Wolf T.M."/>
        </authorList>
    </citation>
    <scope>NUCLEOTIDE SEQUENCE</scope>
    <source>
        <strain evidence="2">MNPRO001-30</strain>
        <tissue evidence="2">Meninges</tissue>
    </source>
</reference>
<keyword evidence="3" id="KW-1185">Reference proteome</keyword>
<sequence>MIAPGMEKAPVGVVASGVLETWSMYEYWNPSPGGESIRGYTGLARRFNRQQLCSECMTIVSNRNNNNQSRTESMDKIGHNRFIRSNKSRVRESESEQRRRTEGKKVAQQGKETQNRPGRQHNTILTATPLK</sequence>
<protein>
    <submittedName>
        <fullName evidence="2">Uncharacterized protein</fullName>
    </submittedName>
</protein>
<feature type="compositionally biased region" description="Polar residues" evidence="1">
    <location>
        <begin position="110"/>
        <end position="131"/>
    </location>
</feature>
<name>A0AAD5R7C1_PARTN</name>
<evidence type="ECO:0000313" key="2">
    <source>
        <dbReference type="EMBL" id="KAJ1371128.1"/>
    </source>
</evidence>
<evidence type="ECO:0000256" key="1">
    <source>
        <dbReference type="SAM" id="MobiDB-lite"/>
    </source>
</evidence>
<organism evidence="2 3">
    <name type="scientific">Parelaphostrongylus tenuis</name>
    <name type="common">Meningeal worm</name>
    <dbReference type="NCBI Taxonomy" id="148309"/>
    <lineage>
        <taxon>Eukaryota</taxon>
        <taxon>Metazoa</taxon>
        <taxon>Ecdysozoa</taxon>
        <taxon>Nematoda</taxon>
        <taxon>Chromadorea</taxon>
        <taxon>Rhabditida</taxon>
        <taxon>Rhabditina</taxon>
        <taxon>Rhabditomorpha</taxon>
        <taxon>Strongyloidea</taxon>
        <taxon>Metastrongylidae</taxon>
        <taxon>Parelaphostrongylus</taxon>
    </lineage>
</organism>